<dbReference type="STRING" id="1073089.A0A1L9RNB0"/>
<gene>
    <name evidence="2" type="ORF">ASPWEDRAFT_737065</name>
</gene>
<dbReference type="CDD" id="cd02440">
    <property type="entry name" value="AdoMet_MTases"/>
    <property type="match status" value="1"/>
</dbReference>
<dbReference type="SUPFAM" id="SSF53335">
    <property type="entry name" value="S-adenosyl-L-methionine-dependent methyltransferases"/>
    <property type="match status" value="1"/>
</dbReference>
<evidence type="ECO:0000256" key="1">
    <source>
        <dbReference type="SAM" id="MobiDB-lite"/>
    </source>
</evidence>
<evidence type="ECO:0000313" key="2">
    <source>
        <dbReference type="EMBL" id="OJJ36317.1"/>
    </source>
</evidence>
<dbReference type="Pfam" id="PF13489">
    <property type="entry name" value="Methyltransf_23"/>
    <property type="match status" value="1"/>
</dbReference>
<evidence type="ECO:0000313" key="3">
    <source>
        <dbReference type="Proteomes" id="UP000184383"/>
    </source>
</evidence>
<dbReference type="PANTHER" id="PTHR43591:SF24">
    <property type="entry name" value="2-METHOXY-6-POLYPRENYL-1,4-BENZOQUINOL METHYLASE, MITOCHONDRIAL"/>
    <property type="match status" value="1"/>
</dbReference>
<accession>A0A1L9RNB0</accession>
<feature type="region of interest" description="Disordered" evidence="1">
    <location>
        <begin position="64"/>
        <end position="94"/>
    </location>
</feature>
<reference evidence="3" key="1">
    <citation type="journal article" date="2017" name="Genome Biol.">
        <title>Comparative genomics reveals high biological diversity and specific adaptations in the industrially and medically important fungal genus Aspergillus.</title>
        <authorList>
            <person name="de Vries R.P."/>
            <person name="Riley R."/>
            <person name="Wiebenga A."/>
            <person name="Aguilar-Osorio G."/>
            <person name="Amillis S."/>
            <person name="Uchima C.A."/>
            <person name="Anderluh G."/>
            <person name="Asadollahi M."/>
            <person name="Askin M."/>
            <person name="Barry K."/>
            <person name="Battaglia E."/>
            <person name="Bayram O."/>
            <person name="Benocci T."/>
            <person name="Braus-Stromeyer S.A."/>
            <person name="Caldana C."/>
            <person name="Canovas D."/>
            <person name="Cerqueira G.C."/>
            <person name="Chen F."/>
            <person name="Chen W."/>
            <person name="Choi C."/>
            <person name="Clum A."/>
            <person name="Dos Santos R.A."/>
            <person name="Damasio A.R."/>
            <person name="Diallinas G."/>
            <person name="Emri T."/>
            <person name="Fekete E."/>
            <person name="Flipphi M."/>
            <person name="Freyberg S."/>
            <person name="Gallo A."/>
            <person name="Gournas C."/>
            <person name="Habgood R."/>
            <person name="Hainaut M."/>
            <person name="Harispe M.L."/>
            <person name="Henrissat B."/>
            <person name="Hilden K.S."/>
            <person name="Hope R."/>
            <person name="Hossain A."/>
            <person name="Karabika E."/>
            <person name="Karaffa L."/>
            <person name="Karanyi Z."/>
            <person name="Krasevec N."/>
            <person name="Kuo A."/>
            <person name="Kusch H."/>
            <person name="LaButti K."/>
            <person name="Lagendijk E.L."/>
            <person name="Lapidus A."/>
            <person name="Levasseur A."/>
            <person name="Lindquist E."/>
            <person name="Lipzen A."/>
            <person name="Logrieco A.F."/>
            <person name="MacCabe A."/>
            <person name="Maekelae M.R."/>
            <person name="Malavazi I."/>
            <person name="Melin P."/>
            <person name="Meyer V."/>
            <person name="Mielnichuk N."/>
            <person name="Miskei M."/>
            <person name="Molnar A.P."/>
            <person name="Mule G."/>
            <person name="Ngan C.Y."/>
            <person name="Orejas M."/>
            <person name="Orosz E."/>
            <person name="Ouedraogo J.P."/>
            <person name="Overkamp K.M."/>
            <person name="Park H.-S."/>
            <person name="Perrone G."/>
            <person name="Piumi F."/>
            <person name="Punt P.J."/>
            <person name="Ram A.F."/>
            <person name="Ramon A."/>
            <person name="Rauscher S."/>
            <person name="Record E."/>
            <person name="Riano-Pachon D.M."/>
            <person name="Robert V."/>
            <person name="Roehrig J."/>
            <person name="Ruller R."/>
            <person name="Salamov A."/>
            <person name="Salih N.S."/>
            <person name="Samson R.A."/>
            <person name="Sandor E."/>
            <person name="Sanguinetti M."/>
            <person name="Schuetze T."/>
            <person name="Sepcic K."/>
            <person name="Shelest E."/>
            <person name="Sherlock G."/>
            <person name="Sophianopoulou V."/>
            <person name="Squina F.M."/>
            <person name="Sun H."/>
            <person name="Susca A."/>
            <person name="Todd R.B."/>
            <person name="Tsang A."/>
            <person name="Unkles S.E."/>
            <person name="van de Wiele N."/>
            <person name="van Rossen-Uffink D."/>
            <person name="Oliveira J.V."/>
            <person name="Vesth T.C."/>
            <person name="Visser J."/>
            <person name="Yu J.-H."/>
            <person name="Zhou M."/>
            <person name="Andersen M.R."/>
            <person name="Archer D.B."/>
            <person name="Baker S.E."/>
            <person name="Benoit I."/>
            <person name="Brakhage A.A."/>
            <person name="Braus G.H."/>
            <person name="Fischer R."/>
            <person name="Frisvad J.C."/>
            <person name="Goldman G.H."/>
            <person name="Houbraken J."/>
            <person name="Oakley B."/>
            <person name="Pocsi I."/>
            <person name="Scazzocchio C."/>
            <person name="Seiboth B."/>
            <person name="vanKuyk P.A."/>
            <person name="Wortman J."/>
            <person name="Dyer P.S."/>
            <person name="Grigoriev I.V."/>
        </authorList>
    </citation>
    <scope>NUCLEOTIDE SEQUENCE [LARGE SCALE GENOMIC DNA]</scope>
    <source>
        <strain evidence="3">DTO 134E9</strain>
    </source>
</reference>
<dbReference type="PANTHER" id="PTHR43591">
    <property type="entry name" value="METHYLTRANSFERASE"/>
    <property type="match status" value="1"/>
</dbReference>
<name>A0A1L9RNB0_ASPWE</name>
<keyword evidence="3" id="KW-1185">Reference proteome</keyword>
<dbReference type="Gene3D" id="3.40.50.150">
    <property type="entry name" value="Vaccinia Virus protein VP39"/>
    <property type="match status" value="1"/>
</dbReference>
<organism evidence="2 3">
    <name type="scientific">Aspergillus wentii DTO 134E9</name>
    <dbReference type="NCBI Taxonomy" id="1073089"/>
    <lineage>
        <taxon>Eukaryota</taxon>
        <taxon>Fungi</taxon>
        <taxon>Dikarya</taxon>
        <taxon>Ascomycota</taxon>
        <taxon>Pezizomycotina</taxon>
        <taxon>Eurotiomycetes</taxon>
        <taxon>Eurotiomycetidae</taxon>
        <taxon>Eurotiales</taxon>
        <taxon>Aspergillaceae</taxon>
        <taxon>Aspergillus</taxon>
        <taxon>Aspergillus subgen. Cremei</taxon>
    </lineage>
</organism>
<evidence type="ECO:0008006" key="4">
    <source>
        <dbReference type="Google" id="ProtNLM"/>
    </source>
</evidence>
<dbReference type="AlphaFoldDB" id="A0A1L9RNB0"/>
<dbReference type="GO" id="GO:0008168">
    <property type="term" value="F:methyltransferase activity"/>
    <property type="evidence" value="ECO:0007669"/>
    <property type="project" value="TreeGrafter"/>
</dbReference>
<dbReference type="InterPro" id="IPR029063">
    <property type="entry name" value="SAM-dependent_MTases_sf"/>
</dbReference>
<dbReference type="OrthoDB" id="2013972at2759"/>
<feature type="compositionally biased region" description="Polar residues" evidence="1">
    <location>
        <begin position="21"/>
        <end position="31"/>
    </location>
</feature>
<dbReference type="VEuPathDB" id="FungiDB:ASPWEDRAFT_737065"/>
<dbReference type="EMBL" id="KV878211">
    <property type="protein sequence ID" value="OJJ36317.1"/>
    <property type="molecule type" value="Genomic_DNA"/>
</dbReference>
<dbReference type="GeneID" id="63755214"/>
<dbReference type="Proteomes" id="UP000184383">
    <property type="component" value="Unassembled WGS sequence"/>
</dbReference>
<protein>
    <recommendedName>
        <fullName evidence="4">Methyltransferase domain-containing protein</fullName>
    </recommendedName>
</protein>
<dbReference type="RefSeq" id="XP_040689993.1">
    <property type="nucleotide sequence ID" value="XM_040839366.1"/>
</dbReference>
<feature type="region of interest" description="Disordered" evidence="1">
    <location>
        <begin position="1"/>
        <end position="51"/>
    </location>
</feature>
<proteinExistence type="predicted"/>
<sequence>MRESSVPLPSFAPDVPRETRASSLPAQNTDSALAAIPETTAQPSPQPAVPLTEEAIQAAQPDTQIPADNHQPADILPQHPVEFDEDGNSTTDHSDYSEEFLETYSITSSIIDYQYENGRRYPSSRANHYMMPNDEDEQDRLDLVHHLYLMLMKGELYNAPIENPQKILDLGTGTGIWAIEMADKFPGARVIGNDLSPIQPGWTPSNIDFLIDDFESDWLDQPDTYDFIHSRNLAGCVADWPRLISQAYAHLKPGAYLELKESAVWGWSDDGTLKDDSPVMDWLRGINDASRKNGRELQVYHKLKGFLIDAGFVDVHERTYFLPFTPWPADPYLKEVAKYQMVHVQAAVEAYGLRFFTQVLGWSPDRTKILFALVKDQLRDFSVHSYTKV</sequence>